<proteinExistence type="predicted"/>
<keyword evidence="1" id="KW-0732">Signal</keyword>
<feature type="chain" id="PRO_5047007532" evidence="1">
    <location>
        <begin position="18"/>
        <end position="110"/>
    </location>
</feature>
<evidence type="ECO:0000313" key="2">
    <source>
        <dbReference type="EMBL" id="CAH1002668.1"/>
    </source>
</evidence>
<accession>A0ABM9B5K0</accession>
<sequence>MKYLLYLALLTSTPLLAQVVDVTVESPLLDTLTVTQVAEKQVVCQERGHLLVNAQVTLLDYQPTLIENDTVTLQVYQNPNTRIGTCQRCRQVVSEPLQTQPDTVILWRLE</sequence>
<gene>
    <name evidence="2" type="ORF">LEM8419_03540</name>
</gene>
<evidence type="ECO:0000256" key="1">
    <source>
        <dbReference type="SAM" id="SignalP"/>
    </source>
</evidence>
<dbReference type="EMBL" id="CAKLPZ010000007">
    <property type="protein sequence ID" value="CAH1002668.1"/>
    <property type="molecule type" value="Genomic_DNA"/>
</dbReference>
<feature type="signal peptide" evidence="1">
    <location>
        <begin position="1"/>
        <end position="17"/>
    </location>
</feature>
<reference evidence="2" key="1">
    <citation type="submission" date="2021-12" db="EMBL/GenBank/DDBJ databases">
        <authorList>
            <person name="Rodrigo-Torres L."/>
            <person name="Arahal R. D."/>
            <person name="Lucena T."/>
        </authorList>
    </citation>
    <scope>NUCLEOTIDE SEQUENCE</scope>
    <source>
        <strain evidence="2">CECT 8419</strain>
    </source>
</reference>
<dbReference type="RefSeq" id="WP_238752492.1">
    <property type="nucleotide sequence ID" value="NZ_CAKLPZ010000007.1"/>
</dbReference>
<comment type="caution">
    <text evidence="2">The sequence shown here is derived from an EMBL/GenBank/DDBJ whole genome shotgun (WGS) entry which is preliminary data.</text>
</comment>
<protein>
    <submittedName>
        <fullName evidence="2">Uncharacterized protein</fullName>
    </submittedName>
</protein>
<dbReference type="Proteomes" id="UP000837803">
    <property type="component" value="Unassembled WGS sequence"/>
</dbReference>
<evidence type="ECO:0000313" key="3">
    <source>
        <dbReference type="Proteomes" id="UP000837803"/>
    </source>
</evidence>
<name>A0ABM9B5K0_9BACT</name>
<keyword evidence="3" id="KW-1185">Reference proteome</keyword>
<organism evidence="2 3">
    <name type="scientific">Neolewinella maritima</name>
    <dbReference type="NCBI Taxonomy" id="1383882"/>
    <lineage>
        <taxon>Bacteria</taxon>
        <taxon>Pseudomonadati</taxon>
        <taxon>Bacteroidota</taxon>
        <taxon>Saprospiria</taxon>
        <taxon>Saprospirales</taxon>
        <taxon>Lewinellaceae</taxon>
        <taxon>Neolewinella</taxon>
    </lineage>
</organism>